<dbReference type="EMBL" id="MTBD01000037">
    <property type="protein sequence ID" value="PRP68770.1"/>
    <property type="molecule type" value="Genomic_DNA"/>
</dbReference>
<dbReference type="PANTHER" id="PTHR33375:SF7">
    <property type="entry name" value="CHROMOSOME 2-PARTITIONING PROTEIN PARB-RELATED"/>
    <property type="match status" value="1"/>
</dbReference>
<sequence length="678" mass="74503">MMIHTRQAPLSSGEAGNPESKTMTTQTLAASSSESTHAAVAELLASAKVTTVPFRLLVDTEANVNHNAPLMNIPELANNINLTGGVHQNLVVHLIKGKTKAEDRYGVAAGRRRQAALARLVAQGEITADYPVPVKLVSRQAALLISLSENAQREPMHPFREIKAFADLVQEGRSIEFIASVFGVSELTVRRRLKLASLSPKVLALLETDDITLEQLHALALTEDHALQERLWFDAQQTWLREPSRLREAITQSETEISRCALARFVGVEAYEAAGGTIRRDLFAEAHEGYITNIELLQTLAADKLQQQADALQAEGWKWVEVMPSGLDYSQRQRYGQLPRVLRELSAEEVAQQAAWQAQLDAVNTRIDELENNEDECEDDAAFEAACDQAYGEQEQLEDALNALEASRVLGPDKAQGGVIVYVDWRGDMQMLAGLMSPEDTTARLQQGQAVRNESGNPITSVQDKAKPIHSEKMVRRLSAHRTAAVQAELIARPAIALAVLAHRLLCSAFATGYHGERAVKISADSTEYELPRQADDLQPGKAWQAREAAHRAWQAKLPANFQHSLDWLVAWPQEDLLALLAYLTAISVNGIQTQEGDSPLDLLAEAVQLDMTQYWQPTRESYLDHVSKQRLQEVVAQAISAEAALPLASMKKGEAAAAAEALLAGKGWLPTLLGRQR</sequence>
<dbReference type="Proteomes" id="UP000239469">
    <property type="component" value="Unassembled WGS sequence"/>
</dbReference>
<feature type="domain" description="ParB-like N-terminal" evidence="3">
    <location>
        <begin position="49"/>
        <end position="150"/>
    </location>
</feature>
<evidence type="ECO:0000256" key="1">
    <source>
        <dbReference type="SAM" id="Coils"/>
    </source>
</evidence>
<feature type="coiled-coil region" evidence="1">
    <location>
        <begin position="353"/>
        <end position="407"/>
    </location>
</feature>
<dbReference type="CDD" id="cd16406">
    <property type="entry name" value="ParB_N_like"/>
    <property type="match status" value="1"/>
</dbReference>
<reference evidence="4 5" key="1">
    <citation type="submission" date="2017-01" db="EMBL/GenBank/DDBJ databases">
        <title>New insights into the genetic diversity of Chromobacterium isolated from tropical freshwater lake.</title>
        <authorList>
            <person name="Santos A.B."/>
            <person name="Nascimento A.M."/>
            <person name="Da Silva P.C."/>
        </authorList>
    </citation>
    <scope>NUCLEOTIDE SEQUENCE [LARGE SCALE GENOMIC DNA]</scope>
    <source>
        <strain evidence="4 5">56AF</strain>
    </source>
</reference>
<dbReference type="InterPro" id="IPR050336">
    <property type="entry name" value="Chromosome_partition/occlusion"/>
</dbReference>
<evidence type="ECO:0000313" key="5">
    <source>
        <dbReference type="Proteomes" id="UP000239469"/>
    </source>
</evidence>
<accession>A0A2S9WZ78</accession>
<evidence type="ECO:0000259" key="3">
    <source>
        <dbReference type="Pfam" id="PF02195"/>
    </source>
</evidence>
<dbReference type="Pfam" id="PF02195">
    <property type="entry name" value="ParB_N"/>
    <property type="match status" value="1"/>
</dbReference>
<dbReference type="InterPro" id="IPR036086">
    <property type="entry name" value="ParB/Sulfiredoxin_sf"/>
</dbReference>
<proteinExistence type="predicted"/>
<gene>
    <name evidence="4" type="ORF">BUE93_20180</name>
</gene>
<dbReference type="AlphaFoldDB" id="A0A2S9WZ78"/>
<keyword evidence="1" id="KW-0175">Coiled coil</keyword>
<comment type="caution">
    <text evidence="4">The sequence shown here is derived from an EMBL/GenBank/DDBJ whole genome shotgun (WGS) entry which is preliminary data.</text>
</comment>
<protein>
    <recommendedName>
        <fullName evidence="3">ParB-like N-terminal domain-containing protein</fullName>
    </recommendedName>
</protein>
<dbReference type="InterPro" id="IPR003115">
    <property type="entry name" value="ParB_N"/>
</dbReference>
<evidence type="ECO:0000256" key="2">
    <source>
        <dbReference type="SAM" id="MobiDB-lite"/>
    </source>
</evidence>
<dbReference type="GO" id="GO:0007059">
    <property type="term" value="P:chromosome segregation"/>
    <property type="evidence" value="ECO:0007669"/>
    <property type="project" value="TreeGrafter"/>
</dbReference>
<dbReference type="SUPFAM" id="SSF110849">
    <property type="entry name" value="ParB/Sulfiredoxin"/>
    <property type="match status" value="1"/>
</dbReference>
<evidence type="ECO:0000313" key="4">
    <source>
        <dbReference type="EMBL" id="PRP68770.1"/>
    </source>
</evidence>
<dbReference type="SUPFAM" id="SSF109709">
    <property type="entry name" value="KorB DNA-binding domain-like"/>
    <property type="match status" value="1"/>
</dbReference>
<feature type="region of interest" description="Disordered" evidence="2">
    <location>
        <begin position="1"/>
        <end position="27"/>
    </location>
</feature>
<dbReference type="PANTHER" id="PTHR33375">
    <property type="entry name" value="CHROMOSOME-PARTITIONING PROTEIN PARB-RELATED"/>
    <property type="match status" value="1"/>
</dbReference>
<dbReference type="Gene3D" id="1.10.10.2830">
    <property type="match status" value="1"/>
</dbReference>
<name>A0A2S9WZ78_9NEIS</name>
<organism evidence="4 5">
    <name type="scientific">Chromobacterium amazonense</name>
    <dbReference type="NCBI Taxonomy" id="1382803"/>
    <lineage>
        <taxon>Bacteria</taxon>
        <taxon>Pseudomonadati</taxon>
        <taxon>Pseudomonadota</taxon>
        <taxon>Betaproteobacteria</taxon>
        <taxon>Neisseriales</taxon>
        <taxon>Chromobacteriaceae</taxon>
        <taxon>Chromobacterium</taxon>
    </lineage>
</organism>
<dbReference type="GO" id="GO:0005694">
    <property type="term" value="C:chromosome"/>
    <property type="evidence" value="ECO:0007669"/>
    <property type="project" value="TreeGrafter"/>
</dbReference>